<dbReference type="RefSeq" id="XP_051609838.1">
    <property type="nucleotide sequence ID" value="XM_051750922.1"/>
</dbReference>
<dbReference type="EMBL" id="JAIHNG010000075">
    <property type="protein sequence ID" value="KAI5961565.1"/>
    <property type="molecule type" value="Genomic_DNA"/>
</dbReference>
<dbReference type="Proteomes" id="UP001204833">
    <property type="component" value="Unassembled WGS sequence"/>
</dbReference>
<dbReference type="AlphaFoldDB" id="A0AAD5BH55"/>
<protein>
    <submittedName>
        <fullName evidence="1">Uncharacterized protein</fullName>
    </submittedName>
</protein>
<comment type="caution">
    <text evidence="1">The sequence shown here is derived from an EMBL/GenBank/DDBJ whole genome shotgun (WGS) entry which is preliminary data.</text>
</comment>
<dbReference type="GeneID" id="76149749"/>
<evidence type="ECO:0000313" key="1">
    <source>
        <dbReference type="EMBL" id="KAI5961565.1"/>
    </source>
</evidence>
<accession>A0AAD5BH55</accession>
<name>A0AAD5BH55_9ASCO</name>
<organism evidence="1 2">
    <name type="scientific">Candida theae</name>
    <dbReference type="NCBI Taxonomy" id="1198502"/>
    <lineage>
        <taxon>Eukaryota</taxon>
        <taxon>Fungi</taxon>
        <taxon>Dikarya</taxon>
        <taxon>Ascomycota</taxon>
        <taxon>Saccharomycotina</taxon>
        <taxon>Pichiomycetes</taxon>
        <taxon>Debaryomycetaceae</taxon>
        <taxon>Candida/Lodderomyces clade</taxon>
        <taxon>Candida</taxon>
    </lineage>
</organism>
<gene>
    <name evidence="1" type="ORF">KGF57_001690</name>
</gene>
<keyword evidence="2" id="KW-1185">Reference proteome</keyword>
<evidence type="ECO:0000313" key="2">
    <source>
        <dbReference type="Proteomes" id="UP001204833"/>
    </source>
</evidence>
<proteinExistence type="predicted"/>
<reference evidence="1 2" key="1">
    <citation type="journal article" date="2022" name="DNA Res.">
        <title>Genome analysis of five recently described species of the CUG-Ser clade uncovers Candida theae as a new hybrid lineage with pathogenic potential in the Candida parapsilosis species complex.</title>
        <authorList>
            <person name="Mixao V."/>
            <person name="Del Olmo V."/>
            <person name="Hegedusova E."/>
            <person name="Saus E."/>
            <person name="Pryszcz L."/>
            <person name="Cillingova A."/>
            <person name="Nosek J."/>
            <person name="Gabaldon T."/>
        </authorList>
    </citation>
    <scope>NUCLEOTIDE SEQUENCE [LARGE SCALE GENOMIC DNA]</scope>
    <source>
        <strain evidence="1 2">CBS 12239</strain>
    </source>
</reference>
<sequence length="269" mass="30601">MSFEILFLPKSWFHGARHSFANLAKILNKGYDKPRLKYNILQTQRIPSVDSLLENLILTPDDELGVFLLLGGEKEFALLKDQGLVRSFDDNSVESAFDCDIPTEFVSYFDLEKLSESTLTVADANYVLSDQTVDRVLATLALRSYDKQSSPNIKPFILTAYTSFMKNAASNFLEFVLNHLLLDPKYFNILSNTGDISKYERLSIHADCIVEHGILGYYTSKCRFEDAGERLLVKVGSVIDEDDSSAHYKALEATRDFHIAYIRRDIDIR</sequence>